<dbReference type="RefSeq" id="WP_038270557.1">
    <property type="nucleotide sequence ID" value="NZ_CP087696.1"/>
</dbReference>
<dbReference type="KEGG" id="xtw:AB672_09450"/>
<protein>
    <submittedName>
        <fullName evidence="1">Uncharacterized protein</fullName>
    </submittedName>
</protein>
<dbReference type="EMBL" id="JDSQ01000004">
    <property type="protein sequence ID" value="EWS78950.1"/>
    <property type="molecule type" value="Genomic_DNA"/>
</dbReference>
<dbReference type="PATRIC" id="fig|1444770.3.peg.848"/>
<sequence length="75" mass="7978">MQALPLTRGLKMLVGMGVLPNRLDSFMVDVMTLSKKEAASAVDDTGLAGAASGGNIFTEKPFELLFNPERGRTPP</sequence>
<dbReference type="Proteomes" id="UP000020406">
    <property type="component" value="Unassembled WGS sequence"/>
</dbReference>
<reference evidence="1 2" key="1">
    <citation type="journal article" date="2014" name="Genome Announc.">
        <title>Draft Genome Sequence of Xylella fastidiosa Pear Leaf Scorch Strain in Taiwan.</title>
        <authorList>
            <person name="Su C.C."/>
            <person name="Deng W.L."/>
            <person name="Jan F.J."/>
            <person name="Chang C.J."/>
            <person name="Huang H."/>
            <person name="Chen J."/>
        </authorList>
    </citation>
    <scope>NUCLEOTIDE SEQUENCE [LARGE SCALE GENOMIC DNA]</scope>
    <source>
        <strain evidence="1 2">PLS229</strain>
    </source>
</reference>
<comment type="caution">
    <text evidence="1">The sequence shown here is derived from an EMBL/GenBank/DDBJ whole genome shotgun (WGS) entry which is preliminary data.</text>
</comment>
<organism evidence="1 2">
    <name type="scientific">Xylella taiwanensis</name>
    <dbReference type="NCBI Taxonomy" id="1444770"/>
    <lineage>
        <taxon>Bacteria</taxon>
        <taxon>Pseudomonadati</taxon>
        <taxon>Pseudomonadota</taxon>
        <taxon>Gammaproteobacteria</taxon>
        <taxon>Lysobacterales</taxon>
        <taxon>Lysobacteraceae</taxon>
        <taxon>Xylella</taxon>
    </lineage>
</organism>
<proteinExistence type="predicted"/>
<gene>
    <name evidence="1" type="ORF">AF72_03465</name>
</gene>
<accession>Z9JKL8</accession>
<dbReference type="AlphaFoldDB" id="Z9JKL8"/>
<evidence type="ECO:0000313" key="2">
    <source>
        <dbReference type="Proteomes" id="UP000020406"/>
    </source>
</evidence>
<evidence type="ECO:0000313" key="1">
    <source>
        <dbReference type="EMBL" id="EWS78950.1"/>
    </source>
</evidence>
<name>Z9JKL8_9GAMM</name>